<dbReference type="Proteomes" id="UP000319523">
    <property type="component" value="Unassembled WGS sequence"/>
</dbReference>
<evidence type="ECO:0000313" key="1">
    <source>
        <dbReference type="EMBL" id="TPW43118.1"/>
    </source>
</evidence>
<accession>A0A506VC44</accession>
<dbReference type="AlphaFoldDB" id="A0A506VC44"/>
<dbReference type="RefSeq" id="WP_141175296.1">
    <property type="nucleotide sequence ID" value="NZ_JBHUFX010000013.1"/>
</dbReference>
<organism evidence="1 2">
    <name type="scientific">Mixta tenebrionis</name>
    <dbReference type="NCBI Taxonomy" id="2562439"/>
    <lineage>
        <taxon>Bacteria</taxon>
        <taxon>Pseudomonadati</taxon>
        <taxon>Pseudomonadota</taxon>
        <taxon>Gammaproteobacteria</taxon>
        <taxon>Enterobacterales</taxon>
        <taxon>Erwiniaceae</taxon>
        <taxon>Mixta</taxon>
    </lineage>
</organism>
<sequence>MAVNTSTQKISANGATDYTTDNTAAFQALLNKERHVIVDTIINLSAQVRTAFEGQIIEGTETGEIRPIGADMSIKAMVALKHKRCRVRNLKSTNPLLLQSNASGSEGGRQGTIDIQADFCVVEGCTMINQVNAVIASTIQRAHGSRIIGNNFLDCLGVGLEDRGDAVSIWGSGTVIAHNYASCKAGTDGRIAFHAEAPVSANSGRAELDAQHIIMANNLAYGPFRRHFVMEGISNGSSIGNVSIGGATWWGEAYIMCTNVVVENTIKYTRTANDNQGSNWAPKRGAICVQNWSNNVNIRSTVVMDEESLGDGFVLDRSTTVQGAHKLTLQLSMINKGNTKNNGFNLVPAEDLHLNNCYAEGFANLIKTSTSDYNKVLLTGCRLIGNGTATGILVQGGSGGTLSINHSLIDVGSSDFAVNLLNLAKVHITSTGYVAGKYAVGLQNISDKFVMSNCYNLNSDVPLSVRYTRINVSGGSAILTQGDVPEIEWLFNENDGITCGFVYSQAQLKAVASTVNTVGKAMGKIVLGYGADKKLRYYYATAPAANASWISFDNTETVTPA</sequence>
<proteinExistence type="predicted"/>
<reference evidence="1 2" key="1">
    <citation type="submission" date="2019-06" db="EMBL/GenBank/DDBJ databases">
        <authorList>
            <person name="Yang Y."/>
        </authorList>
    </citation>
    <scope>NUCLEOTIDE SEQUENCE [LARGE SCALE GENOMIC DNA]</scope>
    <source>
        <strain evidence="1 2">BIT-26</strain>
    </source>
</reference>
<evidence type="ECO:0008006" key="3">
    <source>
        <dbReference type="Google" id="ProtNLM"/>
    </source>
</evidence>
<evidence type="ECO:0000313" key="2">
    <source>
        <dbReference type="Proteomes" id="UP000319523"/>
    </source>
</evidence>
<dbReference type="OrthoDB" id="3659017at2"/>
<dbReference type="EMBL" id="VHQI01000003">
    <property type="protein sequence ID" value="TPW43118.1"/>
    <property type="molecule type" value="Genomic_DNA"/>
</dbReference>
<dbReference type="SUPFAM" id="SSF51126">
    <property type="entry name" value="Pectin lyase-like"/>
    <property type="match status" value="1"/>
</dbReference>
<comment type="caution">
    <text evidence="1">The sequence shown here is derived from an EMBL/GenBank/DDBJ whole genome shotgun (WGS) entry which is preliminary data.</text>
</comment>
<dbReference type="InterPro" id="IPR011050">
    <property type="entry name" value="Pectin_lyase_fold/virulence"/>
</dbReference>
<gene>
    <name evidence="1" type="ORF">FKM52_05995</name>
</gene>
<keyword evidence="2" id="KW-1185">Reference proteome</keyword>
<name>A0A506VC44_9GAMM</name>
<protein>
    <recommendedName>
        <fullName evidence="3">Right-handed parallel beta-helix repeat-containing protein</fullName>
    </recommendedName>
</protein>